<evidence type="ECO:0000256" key="7">
    <source>
        <dbReference type="ARBA" id="ARBA00022989"/>
    </source>
</evidence>
<keyword evidence="5" id="KW-0997">Cell inner membrane</keyword>
<feature type="transmembrane region" description="Helical" evidence="11">
    <location>
        <begin position="12"/>
        <end position="32"/>
    </location>
</feature>
<keyword evidence="7 11" id="KW-1133">Transmembrane helix</keyword>
<evidence type="ECO:0000256" key="2">
    <source>
        <dbReference type="ARBA" id="ARBA00021549"/>
    </source>
</evidence>
<dbReference type="GO" id="GO:0005886">
    <property type="term" value="C:plasma membrane"/>
    <property type="evidence" value="ECO:0007669"/>
    <property type="project" value="UniProtKB-SubCell"/>
</dbReference>
<evidence type="ECO:0000256" key="1">
    <source>
        <dbReference type="ARBA" id="ARBA00004377"/>
    </source>
</evidence>
<evidence type="ECO:0000256" key="11">
    <source>
        <dbReference type="SAM" id="Phobius"/>
    </source>
</evidence>
<dbReference type="GO" id="GO:0015627">
    <property type="term" value="C:type II protein secretion system complex"/>
    <property type="evidence" value="ECO:0007669"/>
    <property type="project" value="InterPro"/>
</dbReference>
<keyword evidence="3" id="KW-1003">Cell membrane</keyword>
<comment type="caution">
    <text evidence="13">The sequence shown here is derived from an EMBL/GenBank/DDBJ whole genome shotgun (WGS) entry which is preliminary data.</text>
</comment>
<evidence type="ECO:0000313" key="13">
    <source>
        <dbReference type="EMBL" id="RKG30549.1"/>
    </source>
</evidence>
<keyword evidence="14" id="KW-1185">Reference proteome</keyword>
<dbReference type="NCBIfam" id="TIGR02532">
    <property type="entry name" value="IV_pilin_GFxxxE"/>
    <property type="match status" value="1"/>
</dbReference>
<dbReference type="SUPFAM" id="SSF54523">
    <property type="entry name" value="Pili subunits"/>
    <property type="match status" value="1"/>
</dbReference>
<dbReference type="EMBL" id="RAXV01000023">
    <property type="protein sequence ID" value="RKG30549.1"/>
    <property type="molecule type" value="Genomic_DNA"/>
</dbReference>
<sequence>MFFIIKNGFTLLELIIVTALIAIISCFALPAYRSMMATQEINNTTTKITALSRQAKNWAAAQHTNIVICSSANFTACQPAKWSSGFLIFSDQNKNRQLDTNETILHTEKLALQYSTLDWQGALRSPSLNFQASSGLPIGSNGTFYQCSLSSLQHKKIIMSKMGHIRVESLTQC</sequence>
<dbReference type="PROSITE" id="PS51257">
    <property type="entry name" value="PROKAR_LIPOPROTEIN"/>
    <property type="match status" value="1"/>
</dbReference>
<proteinExistence type="inferred from homology"/>
<dbReference type="Pfam" id="PF12019">
    <property type="entry name" value="GspH"/>
    <property type="match status" value="1"/>
</dbReference>
<feature type="domain" description="General secretion pathway GspH" evidence="12">
    <location>
        <begin position="46"/>
        <end position="163"/>
    </location>
</feature>
<evidence type="ECO:0000256" key="3">
    <source>
        <dbReference type="ARBA" id="ARBA00022475"/>
    </source>
</evidence>
<dbReference type="InterPro" id="IPR022346">
    <property type="entry name" value="T2SS_GspH"/>
</dbReference>
<comment type="similarity">
    <text evidence="9">Belongs to the GSP H family.</text>
</comment>
<accession>A0A3A8E8Q2</accession>
<dbReference type="OrthoDB" id="6120962at2"/>
<dbReference type="GO" id="GO:0015628">
    <property type="term" value="P:protein secretion by the type II secretion system"/>
    <property type="evidence" value="ECO:0007669"/>
    <property type="project" value="InterPro"/>
</dbReference>
<dbReference type="RefSeq" id="WP_120402923.1">
    <property type="nucleotide sequence ID" value="NZ_RAXV01000023.1"/>
</dbReference>
<dbReference type="Gene3D" id="3.55.40.10">
    <property type="entry name" value="minor pseudopilin epsh domain"/>
    <property type="match status" value="1"/>
</dbReference>
<dbReference type="InterPro" id="IPR012902">
    <property type="entry name" value="N_methyl_site"/>
</dbReference>
<keyword evidence="4" id="KW-0488">Methylation</keyword>
<keyword evidence="8 11" id="KW-0472">Membrane</keyword>
<dbReference type="AlphaFoldDB" id="A0A3A8E8Q2"/>
<evidence type="ECO:0000259" key="12">
    <source>
        <dbReference type="Pfam" id="PF12019"/>
    </source>
</evidence>
<comment type="subcellular location">
    <subcellularLocation>
        <location evidence="1">Cell inner membrane</location>
        <topology evidence="1">Single-pass membrane protein</topology>
    </subcellularLocation>
</comment>
<dbReference type="Pfam" id="PF07963">
    <property type="entry name" value="N_methyl"/>
    <property type="match status" value="1"/>
</dbReference>
<evidence type="ECO:0000256" key="4">
    <source>
        <dbReference type="ARBA" id="ARBA00022481"/>
    </source>
</evidence>
<name>A0A3A8E8Q2_9GAMM</name>
<evidence type="ECO:0000256" key="9">
    <source>
        <dbReference type="ARBA" id="ARBA00025772"/>
    </source>
</evidence>
<dbReference type="InterPro" id="IPR045584">
    <property type="entry name" value="Pilin-like"/>
</dbReference>
<keyword evidence="6 11" id="KW-0812">Transmembrane</keyword>
<organism evidence="13 14">
    <name type="scientific">Acinetobacter tianfuensis</name>
    <dbReference type="NCBI Taxonomy" id="2419603"/>
    <lineage>
        <taxon>Bacteria</taxon>
        <taxon>Pseudomonadati</taxon>
        <taxon>Pseudomonadota</taxon>
        <taxon>Gammaproteobacteria</taxon>
        <taxon>Moraxellales</taxon>
        <taxon>Moraxellaceae</taxon>
        <taxon>Acinetobacter</taxon>
    </lineage>
</organism>
<gene>
    <name evidence="13" type="ORF">D7V32_10995</name>
</gene>
<reference evidence="13 14" key="1">
    <citation type="submission" date="2018-09" db="EMBL/GenBank/DDBJ databases">
        <title>The draft genome of Acinetobacter spp. strains.</title>
        <authorList>
            <person name="Qin J."/>
            <person name="Feng Y."/>
            <person name="Zong Z."/>
        </authorList>
    </citation>
    <scope>NUCLEOTIDE SEQUENCE [LARGE SCALE GENOMIC DNA]</scope>
    <source>
        <strain evidence="13 14">WCHAc060012</strain>
    </source>
</reference>
<evidence type="ECO:0000256" key="5">
    <source>
        <dbReference type="ARBA" id="ARBA00022519"/>
    </source>
</evidence>
<evidence type="ECO:0000256" key="6">
    <source>
        <dbReference type="ARBA" id="ARBA00022692"/>
    </source>
</evidence>
<evidence type="ECO:0000256" key="8">
    <source>
        <dbReference type="ARBA" id="ARBA00023136"/>
    </source>
</evidence>
<dbReference type="Proteomes" id="UP000282388">
    <property type="component" value="Unassembled WGS sequence"/>
</dbReference>
<protein>
    <recommendedName>
        <fullName evidence="2">Type II secretion system protein H</fullName>
    </recommendedName>
    <alternativeName>
        <fullName evidence="10">General secretion pathway protein H</fullName>
    </alternativeName>
</protein>
<evidence type="ECO:0000313" key="14">
    <source>
        <dbReference type="Proteomes" id="UP000282388"/>
    </source>
</evidence>
<evidence type="ECO:0000256" key="10">
    <source>
        <dbReference type="ARBA" id="ARBA00030775"/>
    </source>
</evidence>